<name>A0A1G7HE49_CHIFI</name>
<dbReference type="EMBL" id="FNBN01000001">
    <property type="protein sequence ID" value="SDE98648.1"/>
    <property type="molecule type" value="Genomic_DNA"/>
</dbReference>
<dbReference type="NCBIfam" id="NF035940">
    <property type="entry name" value="prenyl_rel_EboC"/>
    <property type="match status" value="1"/>
</dbReference>
<dbReference type="InterPro" id="IPR044878">
    <property type="entry name" value="UbiA_sf"/>
</dbReference>
<protein>
    <submittedName>
        <fullName evidence="7">4-hydroxybenzoate polyprenyltransferase</fullName>
    </submittedName>
</protein>
<evidence type="ECO:0000256" key="4">
    <source>
        <dbReference type="ARBA" id="ARBA00022989"/>
    </source>
</evidence>
<dbReference type="CDD" id="cd13964">
    <property type="entry name" value="PT_UbiA_1"/>
    <property type="match status" value="1"/>
</dbReference>
<dbReference type="Proteomes" id="UP000199045">
    <property type="component" value="Unassembled WGS sequence"/>
</dbReference>
<gene>
    <name evidence="7" type="ORF">SAMN04488121_101428</name>
</gene>
<accession>A0A1G7HE49</accession>
<evidence type="ECO:0000256" key="6">
    <source>
        <dbReference type="SAM" id="Phobius"/>
    </source>
</evidence>
<dbReference type="Pfam" id="PF01040">
    <property type="entry name" value="UbiA"/>
    <property type="match status" value="1"/>
</dbReference>
<dbReference type="PANTHER" id="PTHR42723">
    <property type="entry name" value="CHLOROPHYLL SYNTHASE"/>
    <property type="match status" value="1"/>
</dbReference>
<organism evidence="7 8">
    <name type="scientific">Chitinophaga filiformis</name>
    <name type="common">Myxococcus filiformis</name>
    <name type="synonym">Flexibacter filiformis</name>
    <dbReference type="NCBI Taxonomy" id="104663"/>
    <lineage>
        <taxon>Bacteria</taxon>
        <taxon>Pseudomonadati</taxon>
        <taxon>Bacteroidota</taxon>
        <taxon>Chitinophagia</taxon>
        <taxon>Chitinophagales</taxon>
        <taxon>Chitinophagaceae</taxon>
        <taxon>Chitinophaga</taxon>
    </lineage>
</organism>
<dbReference type="InterPro" id="IPR050475">
    <property type="entry name" value="Prenyltransferase_related"/>
</dbReference>
<feature type="transmembrane region" description="Helical" evidence="6">
    <location>
        <begin position="41"/>
        <end position="61"/>
    </location>
</feature>
<evidence type="ECO:0000256" key="2">
    <source>
        <dbReference type="ARBA" id="ARBA00022475"/>
    </source>
</evidence>
<dbReference type="AlphaFoldDB" id="A0A1G7HE49"/>
<feature type="transmembrane region" description="Helical" evidence="6">
    <location>
        <begin position="248"/>
        <end position="267"/>
    </location>
</feature>
<feature type="transmembrane region" description="Helical" evidence="6">
    <location>
        <begin position="113"/>
        <end position="135"/>
    </location>
</feature>
<feature type="transmembrane region" description="Helical" evidence="6">
    <location>
        <begin position="303"/>
        <end position="322"/>
    </location>
</feature>
<feature type="transmembrane region" description="Helical" evidence="6">
    <location>
        <begin position="279"/>
        <end position="297"/>
    </location>
</feature>
<reference evidence="7 8" key="1">
    <citation type="submission" date="2016-10" db="EMBL/GenBank/DDBJ databases">
        <authorList>
            <person name="de Groot N.N."/>
        </authorList>
    </citation>
    <scope>NUCLEOTIDE SEQUENCE [LARGE SCALE GENOMIC DNA]</scope>
    <source>
        <strain evidence="7 8">DSM 527</strain>
    </source>
</reference>
<keyword evidence="5 6" id="KW-0472">Membrane</keyword>
<dbReference type="GO" id="GO:0016020">
    <property type="term" value="C:membrane"/>
    <property type="evidence" value="ECO:0007669"/>
    <property type="project" value="UniProtKB-SubCell"/>
</dbReference>
<dbReference type="PANTHER" id="PTHR42723:SF1">
    <property type="entry name" value="CHLOROPHYLL SYNTHASE, CHLOROPLASTIC"/>
    <property type="match status" value="1"/>
</dbReference>
<dbReference type="GO" id="GO:0016765">
    <property type="term" value="F:transferase activity, transferring alkyl or aryl (other than methyl) groups"/>
    <property type="evidence" value="ECO:0007669"/>
    <property type="project" value="InterPro"/>
</dbReference>
<evidence type="ECO:0000256" key="5">
    <source>
        <dbReference type="ARBA" id="ARBA00023136"/>
    </source>
</evidence>
<feature type="transmembrane region" description="Helical" evidence="6">
    <location>
        <begin position="73"/>
        <end position="92"/>
    </location>
</feature>
<evidence type="ECO:0000256" key="1">
    <source>
        <dbReference type="ARBA" id="ARBA00004141"/>
    </source>
</evidence>
<keyword evidence="4 6" id="KW-1133">Transmembrane helix</keyword>
<proteinExistence type="predicted"/>
<evidence type="ECO:0000313" key="7">
    <source>
        <dbReference type="EMBL" id="SDE98648.1"/>
    </source>
</evidence>
<dbReference type="InterPro" id="IPR000537">
    <property type="entry name" value="UbiA_prenyltransferase"/>
</dbReference>
<evidence type="ECO:0000313" key="8">
    <source>
        <dbReference type="Proteomes" id="UP000199045"/>
    </source>
</evidence>
<sequence>MQKHCCISYKRGYSCCLLGENPSPVNYIVSKLLGYLRLMRPANIVTAVADILAGVAISGFLGSEVSSYLDHLLPVMCMCLATIGLYGGGVVFNDVMDAELDKKERPERPIPSGVISLTEAIVLGSYLLLVGVLAAFTVGRLTGYLALGIAVSALVYDKWGKHLSWGPVNMGLCRGLNLLMGISMLESALYQYWWIGLIPVVYIAAVTAISRGEVHGGNKRILRISAFCYALVYGTILVLAAINGHILIAAPFVILFAFMINLPLFRAMKEPSGPNIGKAVKGGIIALIAMNAAWVAAFSTLPHALLVLILLPLSLLLARAFAVT</sequence>
<keyword evidence="3 6" id="KW-0812">Transmembrane</keyword>
<dbReference type="STRING" id="104663.SAMN04488121_101428"/>
<keyword evidence="2" id="KW-1003">Cell membrane</keyword>
<feature type="transmembrane region" description="Helical" evidence="6">
    <location>
        <begin position="191"/>
        <end position="209"/>
    </location>
</feature>
<evidence type="ECO:0000256" key="3">
    <source>
        <dbReference type="ARBA" id="ARBA00022692"/>
    </source>
</evidence>
<feature type="transmembrane region" description="Helical" evidence="6">
    <location>
        <begin position="221"/>
        <end position="242"/>
    </location>
</feature>
<comment type="subcellular location">
    <subcellularLocation>
        <location evidence="1">Membrane</location>
        <topology evidence="1">Multi-pass membrane protein</topology>
    </subcellularLocation>
</comment>
<keyword evidence="7" id="KW-0808">Transferase</keyword>
<dbReference type="Gene3D" id="1.10.357.140">
    <property type="entry name" value="UbiA prenyltransferase"/>
    <property type="match status" value="1"/>
</dbReference>